<proteinExistence type="inferred from homology"/>
<feature type="transmembrane region" description="Helical" evidence="6">
    <location>
        <begin position="38"/>
        <end position="57"/>
    </location>
</feature>
<evidence type="ECO:0000256" key="6">
    <source>
        <dbReference type="SAM" id="Phobius"/>
    </source>
</evidence>
<comment type="function">
    <text evidence="1">Multidrug efflux pump.</text>
</comment>
<name>W4VB09_9FIRM</name>
<dbReference type="GO" id="GO:0042910">
    <property type="term" value="F:xenobiotic transmembrane transporter activity"/>
    <property type="evidence" value="ECO:0007669"/>
    <property type="project" value="InterPro"/>
</dbReference>
<reference evidence="7" key="1">
    <citation type="journal article" date="2014" name="Genome Announc.">
        <title>Draft Genome Sequence of Clostridium straminisolvens Strain JCM 21531T, Isolated from a Cellulose-Degrading Bacterial Community.</title>
        <authorList>
            <person name="Yuki M."/>
            <person name="Oshima K."/>
            <person name="Suda W."/>
            <person name="Sakamoto M."/>
            <person name="Kitamura K."/>
            <person name="Iida T."/>
            <person name="Hattori M."/>
            <person name="Ohkuma M."/>
        </authorList>
    </citation>
    <scope>NUCLEOTIDE SEQUENCE [LARGE SCALE GENOMIC DNA]</scope>
    <source>
        <strain evidence="7">JCM 21531</strain>
    </source>
</reference>
<feature type="transmembrane region" description="Helical" evidence="6">
    <location>
        <begin position="195"/>
        <end position="218"/>
    </location>
</feature>
<comment type="caution">
    <text evidence="7">The sequence shown here is derived from an EMBL/GenBank/DDBJ whole genome shotgun (WGS) entry which is preliminary data.</text>
</comment>
<feature type="transmembrane region" description="Helical" evidence="6">
    <location>
        <begin position="297"/>
        <end position="318"/>
    </location>
</feature>
<dbReference type="PANTHER" id="PTHR43298">
    <property type="entry name" value="MULTIDRUG RESISTANCE PROTEIN NORM-RELATED"/>
    <property type="match status" value="1"/>
</dbReference>
<protein>
    <recommendedName>
        <fullName evidence="3">Probable multidrug resistance protein NorM</fullName>
    </recommendedName>
    <alternativeName>
        <fullName evidence="5">Multidrug-efflux transporter</fullName>
    </alternativeName>
</protein>
<accession>W4VB09</accession>
<keyword evidence="4" id="KW-0813">Transport</keyword>
<dbReference type="GO" id="GO:0005886">
    <property type="term" value="C:plasma membrane"/>
    <property type="evidence" value="ECO:0007669"/>
    <property type="project" value="TreeGrafter"/>
</dbReference>
<dbReference type="PANTHER" id="PTHR43298:SF2">
    <property type="entry name" value="FMN_FAD EXPORTER YEEO-RELATED"/>
    <property type="match status" value="1"/>
</dbReference>
<dbReference type="EMBL" id="BAVR01000067">
    <property type="protein sequence ID" value="GAE90371.1"/>
    <property type="molecule type" value="Genomic_DNA"/>
</dbReference>
<evidence type="ECO:0000256" key="4">
    <source>
        <dbReference type="ARBA" id="ARBA00022448"/>
    </source>
</evidence>
<keyword evidence="8" id="KW-1185">Reference proteome</keyword>
<evidence type="ECO:0000256" key="3">
    <source>
        <dbReference type="ARBA" id="ARBA00020268"/>
    </source>
</evidence>
<organism evidence="7 8">
    <name type="scientific">Acetivibrio straminisolvens JCM 21531</name>
    <dbReference type="NCBI Taxonomy" id="1294263"/>
    <lineage>
        <taxon>Bacteria</taxon>
        <taxon>Bacillati</taxon>
        <taxon>Bacillota</taxon>
        <taxon>Clostridia</taxon>
        <taxon>Eubacteriales</taxon>
        <taxon>Oscillospiraceae</taxon>
        <taxon>Acetivibrio</taxon>
    </lineage>
</organism>
<evidence type="ECO:0000256" key="2">
    <source>
        <dbReference type="ARBA" id="ARBA00010199"/>
    </source>
</evidence>
<comment type="similarity">
    <text evidence="2">Belongs to the multi antimicrobial extrusion (MATE) (TC 2.A.66.1) family.</text>
</comment>
<dbReference type="NCBIfam" id="TIGR00797">
    <property type="entry name" value="matE"/>
    <property type="match status" value="1"/>
</dbReference>
<gene>
    <name evidence="7" type="ORF">JCM21531_3975</name>
</gene>
<feature type="transmembrane region" description="Helical" evidence="6">
    <location>
        <begin position="272"/>
        <end position="290"/>
    </location>
</feature>
<feature type="transmembrane region" description="Helical" evidence="6">
    <location>
        <begin position="101"/>
        <end position="123"/>
    </location>
</feature>
<dbReference type="Pfam" id="PF01554">
    <property type="entry name" value="MatE"/>
    <property type="match status" value="2"/>
</dbReference>
<keyword evidence="6" id="KW-0472">Membrane</keyword>
<dbReference type="GO" id="GO:0015297">
    <property type="term" value="F:antiporter activity"/>
    <property type="evidence" value="ECO:0007669"/>
    <property type="project" value="InterPro"/>
</dbReference>
<feature type="transmembrane region" description="Helical" evidence="6">
    <location>
        <begin position="69"/>
        <end position="89"/>
    </location>
</feature>
<evidence type="ECO:0000313" key="8">
    <source>
        <dbReference type="Proteomes" id="UP000019109"/>
    </source>
</evidence>
<feature type="transmembrane region" description="Helical" evidence="6">
    <location>
        <begin position="162"/>
        <end position="183"/>
    </location>
</feature>
<sequence length="364" mass="39789">MILATSLAVFLSGGDWLISLFLQGEGDPLEAAAMLEHGLAYLRIMLWGLLPFILSQAYGSTLREAGETVLPMAASIVAVVTNLCLNYVLIFGKLGFPELGVAGAAIATVISRYVELMIIAVYTHRNTARFGFMVGLYRSLRVPRSLVLSIFNKGMPLLINEILWSIGISTLTQIFSTYGLNVVGALNISNTVTNLFNVVFISMGSAVAVMVGQALGASDMSRAKEYSWKLIFFSVCTCFVVGAILIAIAPVIPHIYNTTEDVRKLAAHFMKVSAVYMPFIAVCHCSYFTIRSGGKTLITLIFDSAYTWGVIVPVAYLVARYTDFNIFIAYPVCYLPDVLKSVIGVYIIKKGRWAQNIVAKQQPV</sequence>
<keyword evidence="6" id="KW-0812">Transmembrane</keyword>
<evidence type="ECO:0000313" key="7">
    <source>
        <dbReference type="EMBL" id="GAE90371.1"/>
    </source>
</evidence>
<feature type="transmembrane region" description="Helical" evidence="6">
    <location>
        <begin position="230"/>
        <end position="252"/>
    </location>
</feature>
<keyword evidence="6" id="KW-1133">Transmembrane helix</keyword>
<dbReference type="InterPro" id="IPR002528">
    <property type="entry name" value="MATE_fam"/>
</dbReference>
<evidence type="ECO:0000256" key="5">
    <source>
        <dbReference type="ARBA" id="ARBA00031636"/>
    </source>
</evidence>
<dbReference type="AlphaFoldDB" id="W4VB09"/>
<evidence type="ECO:0000256" key="1">
    <source>
        <dbReference type="ARBA" id="ARBA00003408"/>
    </source>
</evidence>
<dbReference type="Proteomes" id="UP000019109">
    <property type="component" value="Unassembled WGS sequence"/>
</dbReference>
<dbReference type="InterPro" id="IPR050222">
    <property type="entry name" value="MATE_MdtK"/>
</dbReference>
<feature type="transmembrane region" description="Helical" evidence="6">
    <location>
        <begin position="324"/>
        <end position="348"/>
    </location>
</feature>
<dbReference type="STRING" id="1294263.JCM21531_3975"/>